<dbReference type="EMBL" id="BAABRO010000004">
    <property type="protein sequence ID" value="GAA5506903.1"/>
    <property type="molecule type" value="Genomic_DNA"/>
</dbReference>
<comment type="caution">
    <text evidence="2">The sequence shown here is derived from an EMBL/GenBank/DDBJ whole genome shotgun (WGS) entry which is preliminary data.</text>
</comment>
<gene>
    <name evidence="2" type="ORF">Rcae01_02356</name>
</gene>
<keyword evidence="3" id="KW-1185">Reference proteome</keyword>
<dbReference type="InterPro" id="IPR024983">
    <property type="entry name" value="CHAT_dom"/>
</dbReference>
<feature type="domain" description="CHAT" evidence="1">
    <location>
        <begin position="738"/>
        <end position="1005"/>
    </location>
</feature>
<evidence type="ECO:0000313" key="3">
    <source>
        <dbReference type="Proteomes" id="UP001416858"/>
    </source>
</evidence>
<evidence type="ECO:0000259" key="1">
    <source>
        <dbReference type="Pfam" id="PF12770"/>
    </source>
</evidence>
<accession>A0ABP9VTR6</accession>
<protein>
    <recommendedName>
        <fullName evidence="1">CHAT domain-containing protein</fullName>
    </recommendedName>
</protein>
<proteinExistence type="predicted"/>
<dbReference type="Pfam" id="PF12770">
    <property type="entry name" value="CHAT"/>
    <property type="match status" value="1"/>
</dbReference>
<dbReference type="SUPFAM" id="SSF48452">
    <property type="entry name" value="TPR-like"/>
    <property type="match status" value="1"/>
</dbReference>
<name>A0ABP9VTR6_9BACT</name>
<reference evidence="2 3" key="1">
    <citation type="submission" date="2024-02" db="EMBL/GenBank/DDBJ databases">
        <title>Rhodopirellula caenicola NBRC 110016.</title>
        <authorList>
            <person name="Ichikawa N."/>
            <person name="Katano-Makiyama Y."/>
            <person name="Hidaka K."/>
        </authorList>
    </citation>
    <scope>NUCLEOTIDE SEQUENCE [LARGE SCALE GENOMIC DNA]</scope>
    <source>
        <strain evidence="2 3">NBRC 110016</strain>
    </source>
</reference>
<evidence type="ECO:0000313" key="2">
    <source>
        <dbReference type="EMBL" id="GAA5506903.1"/>
    </source>
</evidence>
<sequence length="1016" mass="109661">MPMSDFQSSHVLAYSDFPRTDFSKTMLTRVLACLIAAASVLSLTPQVSFAQGSGLGSFGTLGGIEPGGRYPSQEYYIALEIYRSGDLENALDAFEGALRSTRRDINGRWIDSIPVYAMLAECYWHMGSVPQARENIDAAMQVAIRYRGWLNKVDWRSAVRDGVQVSPPPGVWPAAMAIKRIPTSDRIMYRSGQQVTEQTLIQGGVIEEPNLRAMDIIEIMRGLAIASYRRRIILGPLSEQDNFVNELAESTNVGGIPQPVAQTMVGALHGAARFAAYDDKRAFPEASKSALSSGGAHPLSAIALLVQASVLAESDTAEGSLAAALACVNVAAALEQPELIGEALQLAAGVASDKEANVVRTAADTAANAMLRKSRLASVHGFVASADAAVKSRDYDAATLSIGHAKSLSDRRDVVQPRIDAYGAFVAAKLAAARGDAIGLKSNSVVDKAYGSMRTFAQQHRVRNRTLVSMPSTYQFALLSQSLGTRIGGSTSDAILEYFTNDPPPGLWRRDPVDAMTFLTIDRLAALAMRLAIAAEQTDGVKVLARTDTLLAERFSQTMPLAGRIAHVRVLASADEQTLSDDQRKFRDQGPAEFKRLRQMVLDNANLPAETVNDSVVEKLAQQQESLATLIAFSRGSLPRLAPPRVDEKAPIQGLPKRTALVTFAFVGNRLYTTFSLNGNTQSWTNNNTSRLPAMIGSVLRSIGVGKTRGARLPEDNAWRKDAATLLKFLFPDASFFAGTDIDDLVIVPDGPLWYLPFDMLPIDGEDAEFLGDKMSIRYAATPGLAVRPMPVRKKSRAVGLAANRFFAPRDLEVNTAITESIVDAAAGSILLPVAEMPPTTMLGLVLDSLIVAAPSVMDMNNPFAMSVLPYEAGKPNASLGAWLQLPSQLPKTIALAGFRSQAEATRLGDGRDLFMTLCALNIAGVDDVLISRWAVGGESSAIVLREFSQELPFSGMVDAWRRARMVLRRSDLDPLTEPLLAHADKDLENVTGEEPLFWAGYLLSSPIDPNAAEKP</sequence>
<dbReference type="Proteomes" id="UP001416858">
    <property type="component" value="Unassembled WGS sequence"/>
</dbReference>
<organism evidence="2 3">
    <name type="scientific">Novipirellula caenicola</name>
    <dbReference type="NCBI Taxonomy" id="1536901"/>
    <lineage>
        <taxon>Bacteria</taxon>
        <taxon>Pseudomonadati</taxon>
        <taxon>Planctomycetota</taxon>
        <taxon>Planctomycetia</taxon>
        <taxon>Pirellulales</taxon>
        <taxon>Pirellulaceae</taxon>
        <taxon>Novipirellula</taxon>
    </lineage>
</organism>
<dbReference type="InterPro" id="IPR011990">
    <property type="entry name" value="TPR-like_helical_dom_sf"/>
</dbReference>